<accession>A0AAV3NPM2</accession>
<protein>
    <submittedName>
        <fullName evidence="1">Uncharacterized protein</fullName>
    </submittedName>
</protein>
<dbReference type="EMBL" id="BAABME010000246">
    <property type="protein sequence ID" value="GAA0141061.1"/>
    <property type="molecule type" value="Genomic_DNA"/>
</dbReference>
<evidence type="ECO:0000313" key="1">
    <source>
        <dbReference type="EMBL" id="GAA0141061.1"/>
    </source>
</evidence>
<sequence>MKLEQNVSQIPCPLIWCDMLCDSRGLGLERCYCPYIDCSALVVNECGGRVKKEKCPIVKGSFSFNARNYGMQGLGVGF</sequence>
<reference evidence="1 2" key="1">
    <citation type="submission" date="2024-01" db="EMBL/GenBank/DDBJ databases">
        <title>The complete chloroplast genome sequence of Lithospermum erythrorhizon: insights into the phylogenetic relationship among Boraginaceae species and the maternal lineages of purple gromwells.</title>
        <authorList>
            <person name="Okada T."/>
            <person name="Watanabe K."/>
        </authorList>
    </citation>
    <scope>NUCLEOTIDE SEQUENCE [LARGE SCALE GENOMIC DNA]</scope>
</reference>
<name>A0AAV3NPM2_LITER</name>
<gene>
    <name evidence="1" type="ORF">LIER_02292</name>
</gene>
<dbReference type="Proteomes" id="UP001454036">
    <property type="component" value="Unassembled WGS sequence"/>
</dbReference>
<organism evidence="1 2">
    <name type="scientific">Lithospermum erythrorhizon</name>
    <name type="common">Purple gromwell</name>
    <name type="synonym">Lithospermum officinale var. erythrorhizon</name>
    <dbReference type="NCBI Taxonomy" id="34254"/>
    <lineage>
        <taxon>Eukaryota</taxon>
        <taxon>Viridiplantae</taxon>
        <taxon>Streptophyta</taxon>
        <taxon>Embryophyta</taxon>
        <taxon>Tracheophyta</taxon>
        <taxon>Spermatophyta</taxon>
        <taxon>Magnoliopsida</taxon>
        <taxon>eudicotyledons</taxon>
        <taxon>Gunneridae</taxon>
        <taxon>Pentapetalae</taxon>
        <taxon>asterids</taxon>
        <taxon>lamiids</taxon>
        <taxon>Boraginales</taxon>
        <taxon>Boraginaceae</taxon>
        <taxon>Boraginoideae</taxon>
        <taxon>Lithospermeae</taxon>
        <taxon>Lithospermum</taxon>
    </lineage>
</organism>
<comment type="caution">
    <text evidence="1">The sequence shown here is derived from an EMBL/GenBank/DDBJ whole genome shotgun (WGS) entry which is preliminary data.</text>
</comment>
<proteinExistence type="predicted"/>
<dbReference type="AlphaFoldDB" id="A0AAV3NPM2"/>
<evidence type="ECO:0000313" key="2">
    <source>
        <dbReference type="Proteomes" id="UP001454036"/>
    </source>
</evidence>
<keyword evidence="2" id="KW-1185">Reference proteome</keyword>